<feature type="compositionally biased region" description="Basic and acidic residues" evidence="15">
    <location>
        <begin position="350"/>
        <end position="359"/>
    </location>
</feature>
<comment type="catalytic activity">
    <reaction evidence="1">
        <text>S-ubiquitinyl-[E2 ubiquitin-conjugating enzyme]-L-cysteine + [acceptor protein]-L-lysine = [E2 ubiquitin-conjugating enzyme]-L-cysteine + N(6)-ubiquitinyl-[acceptor protein]-L-lysine.</text>
        <dbReference type="EC" id="2.3.2.27"/>
    </reaction>
</comment>
<evidence type="ECO:0000256" key="12">
    <source>
        <dbReference type="ARBA" id="ARBA00023136"/>
    </source>
</evidence>
<proteinExistence type="inferred from homology"/>
<keyword evidence="5" id="KW-0808">Transferase</keyword>
<dbReference type="CDD" id="cd16461">
    <property type="entry name" value="RING-H2_EL5-like"/>
    <property type="match status" value="1"/>
</dbReference>
<gene>
    <name evidence="18" type="ORF">K2173_014429</name>
</gene>
<comment type="caution">
    <text evidence="18">The sequence shown here is derived from an EMBL/GenBank/DDBJ whole genome shotgun (WGS) entry which is preliminary data.</text>
</comment>
<evidence type="ECO:0000256" key="9">
    <source>
        <dbReference type="ARBA" id="ARBA00022786"/>
    </source>
</evidence>
<dbReference type="FunFam" id="3.30.40.10:FF:000187">
    <property type="entry name" value="E3 ubiquitin-protein ligase ATL6"/>
    <property type="match status" value="1"/>
</dbReference>
<dbReference type="InterPro" id="IPR053238">
    <property type="entry name" value="RING-H2_zinc_finger"/>
</dbReference>
<feature type="region of interest" description="Disordered" evidence="15">
    <location>
        <begin position="350"/>
        <end position="381"/>
    </location>
</feature>
<organism evidence="18 19">
    <name type="scientific">Erythroxylum novogranatense</name>
    <dbReference type="NCBI Taxonomy" id="1862640"/>
    <lineage>
        <taxon>Eukaryota</taxon>
        <taxon>Viridiplantae</taxon>
        <taxon>Streptophyta</taxon>
        <taxon>Embryophyta</taxon>
        <taxon>Tracheophyta</taxon>
        <taxon>Spermatophyta</taxon>
        <taxon>Magnoliopsida</taxon>
        <taxon>eudicotyledons</taxon>
        <taxon>Gunneridae</taxon>
        <taxon>Pentapetalae</taxon>
        <taxon>rosids</taxon>
        <taxon>fabids</taxon>
        <taxon>Malpighiales</taxon>
        <taxon>Erythroxylaceae</taxon>
        <taxon>Erythroxylum</taxon>
    </lineage>
</organism>
<dbReference type="GO" id="GO:0016020">
    <property type="term" value="C:membrane"/>
    <property type="evidence" value="ECO:0007669"/>
    <property type="project" value="UniProtKB-SubCell"/>
</dbReference>
<evidence type="ECO:0000256" key="2">
    <source>
        <dbReference type="ARBA" id="ARBA00004167"/>
    </source>
</evidence>
<keyword evidence="9" id="KW-0833">Ubl conjugation pathway</keyword>
<evidence type="ECO:0000256" key="15">
    <source>
        <dbReference type="SAM" id="MobiDB-lite"/>
    </source>
</evidence>
<evidence type="ECO:0000256" key="16">
    <source>
        <dbReference type="SAM" id="Phobius"/>
    </source>
</evidence>
<reference evidence="18 19" key="1">
    <citation type="submission" date="2021-09" db="EMBL/GenBank/DDBJ databases">
        <title>Genomic insights and catalytic innovation underlie evolution of tropane alkaloids biosynthesis.</title>
        <authorList>
            <person name="Wang Y.-J."/>
            <person name="Tian T."/>
            <person name="Huang J.-P."/>
            <person name="Huang S.-X."/>
        </authorList>
    </citation>
    <scope>NUCLEOTIDE SEQUENCE [LARGE SCALE GENOMIC DNA]</scope>
    <source>
        <strain evidence="18">KIB-2018</strain>
        <tissue evidence="18">Leaf</tissue>
    </source>
</reference>
<protein>
    <recommendedName>
        <fullName evidence="4">RING-type E3 ubiquitin transferase</fullName>
        <ecNumber evidence="4">2.3.2.27</ecNumber>
    </recommendedName>
</protein>
<sequence>MTVKALSAGGSSPLHLVSVNHGIFRIILILFLSSLPSTIAQKIAPPAQQPPPPVPFALGQNFKPPMAILTVVVVSAFFLLGFVTVYFRHCRIRGSVDSSANLILGGARRSRRAGPGLEAAVIDTFPTFQYSSVKGLKIGKGSLECAVCLNEFEDSETLRLIPKCNHVFHPDCIGEWLASHTTCPVCRANLLPKPGDSQVGLILNFEPENGSIRPEQRPDVGEEALDRVVIQVADVNNQNMEEPAPSTQSQDVNLLNPAIPNRSLRSWSTGWRIGTLFPRSHSTGHSLVQPGENLDRFTLILPEEVRNQLLNNHLNRAKSCVAFPRVSSSRRGYRSKSVGVERSKNFELFDQEKQPDRNSRTPAFISRIGSGRSSKRVGDPDRVNVNISSHPLKSLSRSIRSSPFDRLFLGLETNEHDGERSTDPLKPISHV</sequence>
<keyword evidence="8 14" id="KW-0863">Zinc-finger</keyword>
<evidence type="ECO:0000256" key="4">
    <source>
        <dbReference type="ARBA" id="ARBA00012483"/>
    </source>
</evidence>
<keyword evidence="12 16" id="KW-0472">Membrane</keyword>
<dbReference type="InterPro" id="IPR013083">
    <property type="entry name" value="Znf_RING/FYVE/PHD"/>
</dbReference>
<dbReference type="PANTHER" id="PTHR14155:SF583">
    <property type="entry name" value="RING-TYPE DOMAIN-CONTAINING PROTEIN"/>
    <property type="match status" value="1"/>
</dbReference>
<evidence type="ECO:0000256" key="1">
    <source>
        <dbReference type="ARBA" id="ARBA00000900"/>
    </source>
</evidence>
<feature type="transmembrane region" description="Helical" evidence="16">
    <location>
        <begin position="23"/>
        <end position="44"/>
    </location>
</feature>
<name>A0AAV8S5T9_9ROSI</name>
<accession>A0AAV8S5T9</accession>
<evidence type="ECO:0000256" key="10">
    <source>
        <dbReference type="ARBA" id="ARBA00022833"/>
    </source>
</evidence>
<evidence type="ECO:0000259" key="17">
    <source>
        <dbReference type="PROSITE" id="PS50089"/>
    </source>
</evidence>
<dbReference type="InterPro" id="IPR001841">
    <property type="entry name" value="Znf_RING"/>
</dbReference>
<comment type="subcellular location">
    <subcellularLocation>
        <location evidence="2">Membrane</location>
        <topology evidence="2">Single-pass membrane protein</topology>
    </subcellularLocation>
</comment>
<evidence type="ECO:0000256" key="3">
    <source>
        <dbReference type="ARBA" id="ARBA00004906"/>
    </source>
</evidence>
<evidence type="ECO:0000256" key="14">
    <source>
        <dbReference type="PROSITE-ProRule" id="PRU00175"/>
    </source>
</evidence>
<evidence type="ECO:0000313" key="18">
    <source>
        <dbReference type="EMBL" id="KAJ8747421.1"/>
    </source>
</evidence>
<dbReference type="SUPFAM" id="SSF57850">
    <property type="entry name" value="RING/U-box"/>
    <property type="match status" value="1"/>
</dbReference>
<dbReference type="EC" id="2.3.2.27" evidence="4"/>
<evidence type="ECO:0000256" key="8">
    <source>
        <dbReference type="ARBA" id="ARBA00022771"/>
    </source>
</evidence>
<keyword evidence="7" id="KW-0479">Metal-binding</keyword>
<evidence type="ECO:0000256" key="5">
    <source>
        <dbReference type="ARBA" id="ARBA00022679"/>
    </source>
</evidence>
<evidence type="ECO:0000256" key="7">
    <source>
        <dbReference type="ARBA" id="ARBA00022723"/>
    </source>
</evidence>
<dbReference type="GO" id="GO:0008270">
    <property type="term" value="F:zinc ion binding"/>
    <property type="evidence" value="ECO:0007669"/>
    <property type="project" value="UniProtKB-KW"/>
</dbReference>
<keyword evidence="19" id="KW-1185">Reference proteome</keyword>
<evidence type="ECO:0000313" key="19">
    <source>
        <dbReference type="Proteomes" id="UP001159364"/>
    </source>
</evidence>
<comment type="pathway">
    <text evidence="3">Protein modification; protein ubiquitination.</text>
</comment>
<evidence type="ECO:0000256" key="13">
    <source>
        <dbReference type="ARBA" id="ARBA00024209"/>
    </source>
</evidence>
<keyword evidence="11 16" id="KW-1133">Transmembrane helix</keyword>
<feature type="transmembrane region" description="Helical" evidence="16">
    <location>
        <begin position="64"/>
        <end position="87"/>
    </location>
</feature>
<comment type="similarity">
    <text evidence="13">Belongs to the RING-type zinc finger family. ATL subfamily.</text>
</comment>
<evidence type="ECO:0000256" key="11">
    <source>
        <dbReference type="ARBA" id="ARBA00022989"/>
    </source>
</evidence>
<dbReference type="PROSITE" id="PS50089">
    <property type="entry name" value="ZF_RING_2"/>
    <property type="match status" value="1"/>
</dbReference>
<dbReference type="Pfam" id="PF13639">
    <property type="entry name" value="zf-RING_2"/>
    <property type="match status" value="1"/>
</dbReference>
<dbReference type="Gene3D" id="3.30.40.10">
    <property type="entry name" value="Zinc/RING finger domain, C3HC4 (zinc finger)"/>
    <property type="match status" value="1"/>
</dbReference>
<dbReference type="AlphaFoldDB" id="A0AAV8S5T9"/>
<feature type="domain" description="RING-type" evidence="17">
    <location>
        <begin position="145"/>
        <end position="187"/>
    </location>
</feature>
<evidence type="ECO:0000256" key="6">
    <source>
        <dbReference type="ARBA" id="ARBA00022692"/>
    </source>
</evidence>
<keyword evidence="10" id="KW-0862">Zinc</keyword>
<dbReference type="GO" id="GO:0061630">
    <property type="term" value="F:ubiquitin protein ligase activity"/>
    <property type="evidence" value="ECO:0007669"/>
    <property type="project" value="UniProtKB-EC"/>
</dbReference>
<dbReference type="PANTHER" id="PTHR14155">
    <property type="entry name" value="RING FINGER DOMAIN-CONTAINING"/>
    <property type="match status" value="1"/>
</dbReference>
<dbReference type="SMART" id="SM00184">
    <property type="entry name" value="RING"/>
    <property type="match status" value="1"/>
</dbReference>
<dbReference type="Proteomes" id="UP001159364">
    <property type="component" value="Unassembled WGS sequence"/>
</dbReference>
<keyword evidence="6 16" id="KW-0812">Transmembrane</keyword>
<dbReference type="EMBL" id="JAIWQS010000166">
    <property type="protein sequence ID" value="KAJ8747421.1"/>
    <property type="molecule type" value="Genomic_DNA"/>
</dbReference>